<name>A0A6J4UVU3_9BACT</name>
<dbReference type="EMBL" id="CADCWL010000058">
    <property type="protein sequence ID" value="CAA9557623.1"/>
    <property type="molecule type" value="Genomic_DNA"/>
</dbReference>
<feature type="non-terminal residue" evidence="2">
    <location>
        <position position="340"/>
    </location>
</feature>
<proteinExistence type="predicted"/>
<feature type="compositionally biased region" description="Basic and acidic residues" evidence="1">
    <location>
        <begin position="278"/>
        <end position="287"/>
    </location>
</feature>
<sequence>GGGPDGGCERGAAGPDVGRGVPDDRAADRGGDRRRHGRADTGRPRRPDLRHRRRPRPARRGAGPRQDDAGAHPCRGARPRVQPHPIHPRPDAGRHHRHQHPGRGRGRPAPLCLPARADLLQPGPRRRDQPGNPQDPVRPARGDAGEDCLRRQRHPPALPALLRPRHPESAGDGGHLSPARGAARPLLLQAPRPVPHRRRPDRDRAPHHDARLRRRRKGRRRRHDLRHGGPCSAGADRHPRHRLRGPPGPRHASGGGGGGAGCPPLCPLRRQPAWGASDRARRQDPGPDRGPAQRLLRRRPGRRPPRSPPPADPQLRGRSGRHLPRRRAHHPPPGGARGGV</sequence>
<feature type="compositionally biased region" description="Basic and acidic residues" evidence="1">
    <location>
        <begin position="38"/>
        <end position="47"/>
    </location>
</feature>
<feature type="compositionally biased region" description="Basic residues" evidence="1">
    <location>
        <begin position="318"/>
        <end position="330"/>
    </location>
</feature>
<dbReference type="AlphaFoldDB" id="A0A6J4UVU3"/>
<feature type="compositionally biased region" description="Basic and acidic residues" evidence="1">
    <location>
        <begin position="138"/>
        <end position="150"/>
    </location>
</feature>
<evidence type="ECO:0000256" key="1">
    <source>
        <dbReference type="SAM" id="MobiDB-lite"/>
    </source>
</evidence>
<feature type="compositionally biased region" description="Basic residues" evidence="1">
    <location>
        <begin position="94"/>
        <end position="106"/>
    </location>
</feature>
<gene>
    <name evidence="2" type="ORF">AVDCRST_MAG19-1360</name>
</gene>
<feature type="compositionally biased region" description="Basic and acidic residues" evidence="1">
    <location>
        <begin position="200"/>
        <end position="209"/>
    </location>
</feature>
<feature type="compositionally biased region" description="Basic residues" evidence="1">
    <location>
        <begin position="48"/>
        <end position="59"/>
    </location>
</feature>
<feature type="compositionally biased region" description="Basic and acidic residues" evidence="1">
    <location>
        <begin position="21"/>
        <end position="31"/>
    </location>
</feature>
<organism evidence="2">
    <name type="scientific">uncultured Thermomicrobiales bacterium</name>
    <dbReference type="NCBI Taxonomy" id="1645740"/>
    <lineage>
        <taxon>Bacteria</taxon>
        <taxon>Pseudomonadati</taxon>
        <taxon>Thermomicrobiota</taxon>
        <taxon>Thermomicrobia</taxon>
        <taxon>Thermomicrobiales</taxon>
        <taxon>environmental samples</taxon>
    </lineage>
</organism>
<protein>
    <submittedName>
        <fullName evidence="2">FIG022979: MoxR-like ATPases</fullName>
    </submittedName>
</protein>
<feature type="region of interest" description="Disordered" evidence="1">
    <location>
        <begin position="1"/>
        <end position="340"/>
    </location>
</feature>
<accession>A0A6J4UVU3</accession>
<feature type="compositionally biased region" description="Basic residues" evidence="1">
    <location>
        <begin position="295"/>
        <end position="305"/>
    </location>
</feature>
<evidence type="ECO:0000313" key="2">
    <source>
        <dbReference type="EMBL" id="CAA9557623.1"/>
    </source>
</evidence>
<feature type="non-terminal residue" evidence="2">
    <location>
        <position position="1"/>
    </location>
</feature>
<reference evidence="2" key="1">
    <citation type="submission" date="2020-02" db="EMBL/GenBank/DDBJ databases">
        <authorList>
            <person name="Meier V. D."/>
        </authorList>
    </citation>
    <scope>NUCLEOTIDE SEQUENCE</scope>
    <source>
        <strain evidence="2">AVDCRST_MAG19</strain>
    </source>
</reference>
<feature type="compositionally biased region" description="Basic residues" evidence="1">
    <location>
        <begin position="210"/>
        <end position="225"/>
    </location>
</feature>